<comment type="caution">
    <text evidence="6">The sequence shown here is derived from an EMBL/GenBank/DDBJ whole genome shotgun (WGS) entry which is preliminary data.</text>
</comment>
<dbReference type="PANTHER" id="PTHR43701">
    <property type="entry name" value="MEMBRANE TRANSPORTER PROTEIN MJ0441-RELATED"/>
    <property type="match status" value="1"/>
</dbReference>
<feature type="transmembrane region" description="Helical" evidence="5">
    <location>
        <begin position="77"/>
        <end position="96"/>
    </location>
</feature>
<evidence type="ECO:0000256" key="2">
    <source>
        <dbReference type="ARBA" id="ARBA00022692"/>
    </source>
</evidence>
<keyword evidence="3 5" id="KW-1133">Transmembrane helix</keyword>
<evidence type="ECO:0000256" key="5">
    <source>
        <dbReference type="RuleBase" id="RU363041"/>
    </source>
</evidence>
<reference evidence="6 7" key="1">
    <citation type="submission" date="2019-03" db="EMBL/GenBank/DDBJ databases">
        <title>Genome sequence of Sphingomonas sp. 17J27-24.</title>
        <authorList>
            <person name="Kim M."/>
            <person name="Maeng S."/>
            <person name="Sathiyaraj S."/>
        </authorList>
    </citation>
    <scope>NUCLEOTIDE SEQUENCE [LARGE SCALE GENOMIC DNA]</scope>
    <source>
        <strain evidence="6 7">17J27-24</strain>
    </source>
</reference>
<dbReference type="AlphaFoldDB" id="A0A4Y8ZP15"/>
<keyword evidence="2 5" id="KW-0812">Transmembrane</keyword>
<comment type="subcellular location">
    <subcellularLocation>
        <location evidence="5">Cell membrane</location>
        <topology evidence="5">Multi-pass membrane protein</topology>
    </subcellularLocation>
    <subcellularLocation>
        <location evidence="1">Membrane</location>
        <topology evidence="1">Multi-pass membrane protein</topology>
    </subcellularLocation>
</comment>
<dbReference type="Pfam" id="PF01925">
    <property type="entry name" value="TauE"/>
    <property type="match status" value="1"/>
</dbReference>
<feature type="transmembrane region" description="Helical" evidence="5">
    <location>
        <begin position="12"/>
        <end position="33"/>
    </location>
</feature>
<proteinExistence type="inferred from homology"/>
<keyword evidence="4 5" id="KW-0472">Membrane</keyword>
<feature type="transmembrane region" description="Helical" evidence="5">
    <location>
        <begin position="176"/>
        <end position="197"/>
    </location>
</feature>
<evidence type="ECO:0000256" key="1">
    <source>
        <dbReference type="ARBA" id="ARBA00004141"/>
    </source>
</evidence>
<protein>
    <recommendedName>
        <fullName evidence="5">Probable membrane transporter protein</fullName>
    </recommendedName>
</protein>
<dbReference type="InterPro" id="IPR002781">
    <property type="entry name" value="TM_pro_TauE-like"/>
</dbReference>
<evidence type="ECO:0000313" key="6">
    <source>
        <dbReference type="EMBL" id="TFI57751.1"/>
    </source>
</evidence>
<evidence type="ECO:0000256" key="3">
    <source>
        <dbReference type="ARBA" id="ARBA00022989"/>
    </source>
</evidence>
<dbReference type="InterPro" id="IPR051598">
    <property type="entry name" value="TSUP/Inactive_protease-like"/>
</dbReference>
<comment type="similarity">
    <text evidence="5">Belongs to the 4-toluene sulfonate uptake permease (TSUP) (TC 2.A.102) family.</text>
</comment>
<name>A0A4Y8ZP15_9SPHN</name>
<dbReference type="RefSeq" id="WP_135087665.1">
    <property type="nucleotide sequence ID" value="NZ_SPDV01000026.1"/>
</dbReference>
<sequence length="251" mass="25812">MDGFSLIDLLPFIAIGFAAQLVDGALGMAFGVISSTLLLSLGVPPAAASAGVHTVETFTTGVSGMSHILHKNVDWKLFARLAIPGMIGGTLGAYVLTTIDASLARPIVMTYLAAIGIYLVWRGFHLAGEHKPAKVVEPLGLIGGFLDAAGGGGWGPVVTGNLLVQGHEPRKTIGTVSASEFVLTTTISATFIAHLGWEAFTEATLGLLIGGVAAAPLGAFIAKRTPGKTLLVFVGCLLTITSLYGVYRALA</sequence>
<organism evidence="6 7">
    <name type="scientific">Sphingomonas parva</name>
    <dbReference type="NCBI Taxonomy" id="2555898"/>
    <lineage>
        <taxon>Bacteria</taxon>
        <taxon>Pseudomonadati</taxon>
        <taxon>Pseudomonadota</taxon>
        <taxon>Alphaproteobacteria</taxon>
        <taxon>Sphingomonadales</taxon>
        <taxon>Sphingomonadaceae</taxon>
        <taxon>Sphingomonas</taxon>
    </lineage>
</organism>
<evidence type="ECO:0000313" key="7">
    <source>
        <dbReference type="Proteomes" id="UP000298213"/>
    </source>
</evidence>
<gene>
    <name evidence="6" type="ORF">E2493_13555</name>
</gene>
<feature type="transmembrane region" description="Helical" evidence="5">
    <location>
        <begin position="203"/>
        <end position="222"/>
    </location>
</feature>
<dbReference type="GO" id="GO:0005886">
    <property type="term" value="C:plasma membrane"/>
    <property type="evidence" value="ECO:0007669"/>
    <property type="project" value="UniProtKB-SubCell"/>
</dbReference>
<keyword evidence="5" id="KW-1003">Cell membrane</keyword>
<dbReference type="EMBL" id="SPDV01000026">
    <property type="protein sequence ID" value="TFI57751.1"/>
    <property type="molecule type" value="Genomic_DNA"/>
</dbReference>
<keyword evidence="7" id="KW-1185">Reference proteome</keyword>
<dbReference type="OrthoDB" id="45564at2"/>
<feature type="transmembrane region" description="Helical" evidence="5">
    <location>
        <begin position="103"/>
        <end position="121"/>
    </location>
</feature>
<feature type="transmembrane region" description="Helical" evidence="5">
    <location>
        <begin position="229"/>
        <end position="247"/>
    </location>
</feature>
<dbReference type="PANTHER" id="PTHR43701:SF12">
    <property type="entry name" value="MEMBRANE TRANSPORTER PROTEIN YTNM-RELATED"/>
    <property type="match status" value="1"/>
</dbReference>
<accession>A0A4Y8ZP15</accession>
<dbReference type="Proteomes" id="UP000298213">
    <property type="component" value="Unassembled WGS sequence"/>
</dbReference>
<evidence type="ECO:0000256" key="4">
    <source>
        <dbReference type="ARBA" id="ARBA00023136"/>
    </source>
</evidence>